<protein>
    <submittedName>
        <fullName evidence="4">Uncharacterized protein LOC108626324</fullName>
    </submittedName>
</protein>
<feature type="region of interest" description="Disordered" evidence="1">
    <location>
        <begin position="1"/>
        <end position="137"/>
    </location>
</feature>
<keyword evidence="2" id="KW-0812">Transmembrane</keyword>
<accession>A0AAJ7J267</accession>
<proteinExistence type="predicted"/>
<feature type="compositionally biased region" description="Basic and acidic residues" evidence="1">
    <location>
        <begin position="48"/>
        <end position="88"/>
    </location>
</feature>
<reference evidence="4" key="1">
    <citation type="submission" date="2025-08" db="UniProtKB">
        <authorList>
            <consortium name="RefSeq"/>
        </authorList>
    </citation>
    <scope>IDENTIFICATION</scope>
    <source>
        <tissue evidence="4">Whole body</tissue>
    </source>
</reference>
<name>A0AAJ7J267_9HYME</name>
<evidence type="ECO:0000313" key="4">
    <source>
        <dbReference type="RefSeq" id="XP_017882411.1"/>
    </source>
</evidence>
<dbReference type="GeneID" id="108626324"/>
<keyword evidence="3" id="KW-1185">Reference proteome</keyword>
<sequence>MLEGQGWAERESAAGSEGEAVADENATTSQSNSDNERLETDVSSQAEKPLEEREDLREEEEKSESVSEEKSESVSERKTDREEDDKNSSNEQGGSKSATEAVPQKKSRKISFQEPVSISKSEEDGLKSDDGQNDDDRNLINLKNIVYSTCVYLIAYGACILIVSVTIMVGYFLNVSQ</sequence>
<evidence type="ECO:0000256" key="1">
    <source>
        <dbReference type="SAM" id="MobiDB-lite"/>
    </source>
</evidence>
<keyword evidence="2" id="KW-0472">Membrane</keyword>
<feature type="compositionally biased region" description="Polar residues" evidence="1">
    <location>
        <begin position="89"/>
        <end position="98"/>
    </location>
</feature>
<organism evidence="3 4">
    <name type="scientific">Ceratina calcarata</name>
    <dbReference type="NCBI Taxonomy" id="156304"/>
    <lineage>
        <taxon>Eukaryota</taxon>
        <taxon>Metazoa</taxon>
        <taxon>Ecdysozoa</taxon>
        <taxon>Arthropoda</taxon>
        <taxon>Hexapoda</taxon>
        <taxon>Insecta</taxon>
        <taxon>Pterygota</taxon>
        <taxon>Neoptera</taxon>
        <taxon>Endopterygota</taxon>
        <taxon>Hymenoptera</taxon>
        <taxon>Apocrita</taxon>
        <taxon>Aculeata</taxon>
        <taxon>Apoidea</taxon>
        <taxon>Anthophila</taxon>
        <taxon>Apidae</taxon>
        <taxon>Ceratina</taxon>
        <taxon>Zadontomerus</taxon>
    </lineage>
</organism>
<dbReference type="Proteomes" id="UP000694925">
    <property type="component" value="Unplaced"/>
</dbReference>
<dbReference type="AlphaFoldDB" id="A0AAJ7J267"/>
<dbReference type="RefSeq" id="XP_017882411.1">
    <property type="nucleotide sequence ID" value="XM_018026922.2"/>
</dbReference>
<keyword evidence="2" id="KW-1133">Transmembrane helix</keyword>
<feature type="compositionally biased region" description="Basic and acidic residues" evidence="1">
    <location>
        <begin position="120"/>
        <end position="137"/>
    </location>
</feature>
<feature type="transmembrane region" description="Helical" evidence="2">
    <location>
        <begin position="151"/>
        <end position="173"/>
    </location>
</feature>
<evidence type="ECO:0000313" key="3">
    <source>
        <dbReference type="Proteomes" id="UP000694925"/>
    </source>
</evidence>
<dbReference type="KEGG" id="ccal:108626324"/>
<evidence type="ECO:0000256" key="2">
    <source>
        <dbReference type="SAM" id="Phobius"/>
    </source>
</evidence>
<gene>
    <name evidence="4" type="primary">LOC108626324</name>
</gene>